<dbReference type="GeneID" id="80004453"/>
<accession>A0AAE8Y972</accession>
<dbReference type="EMBL" id="OK040792">
    <property type="protein sequence ID" value="UDL16266.1"/>
    <property type="molecule type" value="Genomic_DNA"/>
</dbReference>
<gene>
    <name evidence="2" type="primary">70</name>
    <name evidence="2" type="ORF">SEA_KOZIE_70</name>
</gene>
<evidence type="ECO:0000313" key="3">
    <source>
        <dbReference type="Proteomes" id="UP000827716"/>
    </source>
</evidence>
<reference evidence="2" key="1">
    <citation type="submission" date="2021-09" db="EMBL/GenBank/DDBJ databases">
        <authorList>
            <person name="Colton S."/>
            <person name="McKinney A."/>
            <person name="Ashley L."/>
            <person name="Annie C."/>
            <person name="Elissa F."/>
            <person name="Lindsey D."/>
            <person name="Brady H."/>
            <person name="Batt M.A."/>
            <person name="Denae B."/>
            <person name="Molloy S.D."/>
            <person name="Garlena R.A."/>
            <person name="Russell D.A."/>
            <person name="Jacobs-Sera D."/>
            <person name="Hatfull G.F."/>
        </authorList>
    </citation>
    <scope>NUCLEOTIDE SEQUENCE</scope>
</reference>
<keyword evidence="3" id="KW-1185">Reference proteome</keyword>
<evidence type="ECO:0000256" key="1">
    <source>
        <dbReference type="SAM" id="Phobius"/>
    </source>
</evidence>
<keyword evidence="1" id="KW-0812">Transmembrane</keyword>
<name>A0AAE8Y972_9CAUD</name>
<keyword evidence="1" id="KW-1133">Transmembrane helix</keyword>
<keyword evidence="1" id="KW-0472">Membrane</keyword>
<feature type="transmembrane region" description="Helical" evidence="1">
    <location>
        <begin position="25"/>
        <end position="47"/>
    </location>
</feature>
<evidence type="ECO:0000313" key="2">
    <source>
        <dbReference type="EMBL" id="UDL16266.1"/>
    </source>
</evidence>
<dbReference type="RefSeq" id="YP_010750798.1">
    <property type="nucleotide sequence ID" value="NC_073362.1"/>
</dbReference>
<sequence length="51" mass="5509">MNHLRPVNDDTPNGAPLSNGQTLRVLAFLLVYGALVPPIAVILWRVATGAW</sequence>
<protein>
    <submittedName>
        <fullName evidence="2">Membrane protein</fullName>
    </submittedName>
</protein>
<dbReference type="Proteomes" id="UP000827716">
    <property type="component" value="Segment"/>
</dbReference>
<organism evidence="2 3">
    <name type="scientific">Microbacterium phage Kozie</name>
    <dbReference type="NCBI Taxonomy" id="2885981"/>
    <lineage>
        <taxon>Viruses</taxon>
        <taxon>Duplodnaviria</taxon>
        <taxon>Heunggongvirae</taxon>
        <taxon>Uroviricota</taxon>
        <taxon>Caudoviricetes</taxon>
        <taxon>Kutznervirinae</taxon>
        <taxon>Kozievirus</taxon>
        <taxon>Kozievirus kozie</taxon>
    </lineage>
</organism>
<dbReference type="KEGG" id="vg:80004453"/>
<proteinExistence type="predicted"/>